<proteinExistence type="inferred from homology"/>
<evidence type="ECO:0000313" key="5">
    <source>
        <dbReference type="EMBL" id="NEV67139.1"/>
    </source>
</evidence>
<sequence length="458" mass="50498">MSSPTRAIVLENLSKAYKRYHHPTERLKELLLPGKAKAETFWALRDINLEINAGETVGIIGRNGSGKSTLLQIIAGTLQPSQGEVTVNGRISALLELGSGFNPEFTGKQNVFFNGRILGLSQEEITARFDDIAAFADIGDFIHQPVKTYSSGMYVRLAFAVAINADPDILIVDEALSVGDEAFQRKCFARIYDLQEKGATVLFVSHSAGSIVELCDRAALIDDGELLLQGAPKIVIANYQKFLFAPIEKRAELREMYKREGTSDDSALAEQFAAPKQLIESDRQDQTDPSRMLEVGYDPYLKPQHTIEYQSQGAKIKNPSVTTLAGRQANLLLSNEKYIYSYSVYFSQEAFQVRFGMMIKTITGFELGGAASHTHRNAIEYVSAGSLIYVSFEFFCALAPGAYFLNSGVLGRINGEEIYLDRAVDASMFKVQSDHNYKATGIVDFQVDPKVSITSSAL</sequence>
<dbReference type="InterPro" id="IPR029439">
    <property type="entry name" value="Wzt_C"/>
</dbReference>
<reference evidence="5" key="3">
    <citation type="submission" date="2020-02" db="EMBL/GenBank/DDBJ databases">
        <authorList>
            <person name="Sarangi A.N."/>
            <person name="Ghosh S."/>
            <person name="Mukherjee M."/>
            <person name="Tripathy S."/>
        </authorList>
    </citation>
    <scope>NUCLEOTIDE SEQUENCE</scope>
    <source>
        <strain evidence="5">BDU141951</strain>
    </source>
</reference>
<dbReference type="GO" id="GO:0016887">
    <property type="term" value="F:ATP hydrolysis activity"/>
    <property type="evidence" value="ECO:0007669"/>
    <property type="project" value="InterPro"/>
</dbReference>
<dbReference type="PANTHER" id="PTHR46743:SF2">
    <property type="entry name" value="TEICHOIC ACIDS EXPORT ATP-BINDING PROTEIN TAGH"/>
    <property type="match status" value="1"/>
</dbReference>
<dbReference type="Gene3D" id="3.40.50.300">
    <property type="entry name" value="P-loop containing nucleotide triphosphate hydrolases"/>
    <property type="match status" value="1"/>
</dbReference>
<dbReference type="PROSITE" id="PS50893">
    <property type="entry name" value="ABC_TRANSPORTER_2"/>
    <property type="match status" value="1"/>
</dbReference>
<reference evidence="5" key="1">
    <citation type="submission" date="2014-11" db="EMBL/GenBank/DDBJ databases">
        <authorList>
            <person name="Malar M.C."/>
            <person name="Sen D."/>
            <person name="Tripathy S."/>
        </authorList>
    </citation>
    <scope>NUCLEOTIDE SEQUENCE</scope>
    <source>
        <strain evidence="5">BDU141951</strain>
    </source>
</reference>
<keyword evidence="4 5" id="KW-0067">ATP-binding</keyword>
<reference evidence="5" key="2">
    <citation type="journal article" date="2015" name="Genome Announc.">
        <title>Draft Genome Sequence of Filamentous Marine Cyanobacterium Lyngbya confervoides Strain BDU141951.</title>
        <authorList>
            <person name="Chandrababunaidu M.M."/>
            <person name="Sen D."/>
            <person name="Tripathy S."/>
        </authorList>
    </citation>
    <scope>NUCLEOTIDE SEQUENCE</scope>
    <source>
        <strain evidence="5">BDU141951</strain>
    </source>
</reference>
<evidence type="ECO:0000256" key="1">
    <source>
        <dbReference type="ARBA" id="ARBA00005417"/>
    </source>
</evidence>
<dbReference type="Gene3D" id="2.70.50.60">
    <property type="entry name" value="abc- transporter (atp binding component) like domain"/>
    <property type="match status" value="1"/>
</dbReference>
<accession>A0A0C1UP02</accession>
<evidence type="ECO:0000256" key="4">
    <source>
        <dbReference type="ARBA" id="ARBA00022840"/>
    </source>
</evidence>
<dbReference type="InterPro" id="IPR050683">
    <property type="entry name" value="Bact_Polysacc_Export_ATP-bd"/>
</dbReference>
<protein>
    <submittedName>
        <fullName evidence="5">ABC transporter ATP-binding protein</fullName>
    </submittedName>
</protein>
<evidence type="ECO:0000256" key="2">
    <source>
        <dbReference type="ARBA" id="ARBA00022448"/>
    </source>
</evidence>
<dbReference type="PANTHER" id="PTHR46743">
    <property type="entry name" value="TEICHOIC ACIDS EXPORT ATP-BINDING PROTEIN TAGH"/>
    <property type="match status" value="1"/>
</dbReference>
<dbReference type="InterPro" id="IPR027417">
    <property type="entry name" value="P-loop_NTPase"/>
</dbReference>
<dbReference type="Pfam" id="PF14524">
    <property type="entry name" value="Wzt_C"/>
    <property type="match status" value="1"/>
</dbReference>
<dbReference type="Pfam" id="PF00005">
    <property type="entry name" value="ABC_tran"/>
    <property type="match status" value="1"/>
</dbReference>
<comment type="caution">
    <text evidence="5">The sequence shown here is derived from an EMBL/GenBank/DDBJ whole genome shotgun (WGS) entry which is preliminary data.</text>
</comment>
<dbReference type="SMART" id="SM00382">
    <property type="entry name" value="AAA"/>
    <property type="match status" value="1"/>
</dbReference>
<evidence type="ECO:0000256" key="3">
    <source>
        <dbReference type="ARBA" id="ARBA00022741"/>
    </source>
</evidence>
<dbReference type="GO" id="GO:0005524">
    <property type="term" value="F:ATP binding"/>
    <property type="evidence" value="ECO:0007669"/>
    <property type="project" value="UniProtKB-KW"/>
</dbReference>
<dbReference type="GO" id="GO:0016020">
    <property type="term" value="C:membrane"/>
    <property type="evidence" value="ECO:0007669"/>
    <property type="project" value="InterPro"/>
</dbReference>
<dbReference type="InterPro" id="IPR003593">
    <property type="entry name" value="AAA+_ATPase"/>
</dbReference>
<dbReference type="InterPro" id="IPR015860">
    <property type="entry name" value="ABC_transpr_TagH-like"/>
</dbReference>
<dbReference type="EMBL" id="JTHE02000003">
    <property type="protein sequence ID" value="NEV67139.1"/>
    <property type="molecule type" value="Genomic_DNA"/>
</dbReference>
<organism evidence="5">
    <name type="scientific">Lyngbya confervoides BDU141951</name>
    <dbReference type="NCBI Taxonomy" id="1574623"/>
    <lineage>
        <taxon>Bacteria</taxon>
        <taxon>Bacillati</taxon>
        <taxon>Cyanobacteriota</taxon>
        <taxon>Cyanophyceae</taxon>
        <taxon>Oscillatoriophycideae</taxon>
        <taxon>Oscillatoriales</taxon>
        <taxon>Microcoleaceae</taxon>
        <taxon>Lyngbya</taxon>
    </lineage>
</organism>
<keyword evidence="3" id="KW-0547">Nucleotide-binding</keyword>
<gene>
    <name evidence="5" type="ORF">QQ91_008405</name>
</gene>
<dbReference type="CDD" id="cd10147">
    <property type="entry name" value="Wzt_C-like"/>
    <property type="match status" value="1"/>
</dbReference>
<dbReference type="InterPro" id="IPR003439">
    <property type="entry name" value="ABC_transporter-like_ATP-bd"/>
</dbReference>
<dbReference type="SUPFAM" id="SSF52540">
    <property type="entry name" value="P-loop containing nucleoside triphosphate hydrolases"/>
    <property type="match status" value="1"/>
</dbReference>
<keyword evidence="2" id="KW-0813">Transport</keyword>
<dbReference type="AlphaFoldDB" id="A0A0C1UP02"/>
<name>A0A0C1UP02_9CYAN</name>
<dbReference type="CDD" id="cd03220">
    <property type="entry name" value="ABC_KpsT_Wzt"/>
    <property type="match status" value="1"/>
</dbReference>
<comment type="similarity">
    <text evidence="1">Belongs to the ABC transporter superfamily.</text>
</comment>
<dbReference type="GO" id="GO:0140359">
    <property type="term" value="F:ABC-type transporter activity"/>
    <property type="evidence" value="ECO:0007669"/>
    <property type="project" value="InterPro"/>
</dbReference>